<gene>
    <name evidence="1" type="ORF">IPP15_04080</name>
</gene>
<dbReference type="AlphaFoldDB" id="A0A9D7XLY0"/>
<protein>
    <submittedName>
        <fullName evidence="1">Uncharacterized protein</fullName>
    </submittedName>
</protein>
<name>A0A9D7XLY0_9BACT</name>
<organism evidence="1 2">
    <name type="scientific">Candidatus Opimibacter skivensis</name>
    <dbReference type="NCBI Taxonomy" id="2982028"/>
    <lineage>
        <taxon>Bacteria</taxon>
        <taxon>Pseudomonadati</taxon>
        <taxon>Bacteroidota</taxon>
        <taxon>Saprospiria</taxon>
        <taxon>Saprospirales</taxon>
        <taxon>Saprospiraceae</taxon>
        <taxon>Candidatus Opimibacter</taxon>
    </lineage>
</organism>
<proteinExistence type="predicted"/>
<dbReference type="Proteomes" id="UP000808337">
    <property type="component" value="Unassembled WGS sequence"/>
</dbReference>
<sequence>MSQVPATNSGGQVQTVQPKIMVIPYTKEGEDIRTVLEADINKRIAITKIKEAFDSRGFTTVDFTAKLKAAKDNNVFTSDNQTDIKSQIIQMSGADIYVQAEIDIVRSQYDASTISVTLILSAYEASTGNSLSNKVGKSPQFQTNDIGKLASKAVESIAEDFLNVMQAKFTDIVNNGKSIIINLSLNPDSKYTFASEFGPDGLPLSDNLELWMGENAYKNNYHIQGNGDLWMIFDDVRIPLKDQVTGNNYNPNKFALELFKFLKGLGLQSGKDIKGNTIYITIK</sequence>
<reference evidence="1 2" key="1">
    <citation type="submission" date="2020-10" db="EMBL/GenBank/DDBJ databases">
        <title>Connecting structure to function with the recovery of over 1000 high-quality activated sludge metagenome-assembled genomes encoding full-length rRNA genes using long-read sequencing.</title>
        <authorList>
            <person name="Singleton C.M."/>
            <person name="Petriglieri F."/>
            <person name="Kristensen J.M."/>
            <person name="Kirkegaard R.H."/>
            <person name="Michaelsen T.Y."/>
            <person name="Andersen M.H."/>
            <person name="Karst S.M."/>
            <person name="Dueholm M.S."/>
            <person name="Nielsen P.H."/>
            <person name="Albertsen M."/>
        </authorList>
    </citation>
    <scope>NUCLEOTIDE SEQUENCE [LARGE SCALE GENOMIC DNA]</scope>
    <source>
        <strain evidence="1">Ribe_18-Q3-R11-54_MAXAC.273</strain>
    </source>
</reference>
<evidence type="ECO:0000313" key="1">
    <source>
        <dbReference type="EMBL" id="MBK9981594.1"/>
    </source>
</evidence>
<dbReference type="EMBL" id="JADKGY010000001">
    <property type="protein sequence ID" value="MBK9981594.1"/>
    <property type="molecule type" value="Genomic_DNA"/>
</dbReference>
<comment type="caution">
    <text evidence="1">The sequence shown here is derived from an EMBL/GenBank/DDBJ whole genome shotgun (WGS) entry which is preliminary data.</text>
</comment>
<dbReference type="Pfam" id="PF19672">
    <property type="entry name" value="DUF6175"/>
    <property type="match status" value="1"/>
</dbReference>
<evidence type="ECO:0000313" key="2">
    <source>
        <dbReference type="Proteomes" id="UP000808337"/>
    </source>
</evidence>
<accession>A0A9D7XLY0</accession>
<dbReference type="InterPro" id="IPR046173">
    <property type="entry name" value="DUF6175"/>
</dbReference>